<feature type="signal peptide" evidence="2">
    <location>
        <begin position="1"/>
        <end position="20"/>
    </location>
</feature>
<accession>A0ABS6SBJ0</accession>
<keyword evidence="1" id="KW-0812">Transmembrane</keyword>
<name>A0ABS6SBJ0_9SPHN</name>
<dbReference type="Proteomes" id="UP000722336">
    <property type="component" value="Unassembled WGS sequence"/>
</dbReference>
<comment type="caution">
    <text evidence="3">The sequence shown here is derived from an EMBL/GenBank/DDBJ whole genome shotgun (WGS) entry which is preliminary data.</text>
</comment>
<keyword evidence="2" id="KW-0732">Signal</keyword>
<evidence type="ECO:0008006" key="5">
    <source>
        <dbReference type="Google" id="ProtNLM"/>
    </source>
</evidence>
<keyword evidence="1" id="KW-0472">Membrane</keyword>
<evidence type="ECO:0000313" key="3">
    <source>
        <dbReference type="EMBL" id="MBV7255787.1"/>
    </source>
</evidence>
<proteinExistence type="predicted"/>
<evidence type="ECO:0000256" key="1">
    <source>
        <dbReference type="SAM" id="Phobius"/>
    </source>
</evidence>
<keyword evidence="1" id="KW-1133">Transmembrane helix</keyword>
<evidence type="ECO:0000256" key="2">
    <source>
        <dbReference type="SAM" id="SignalP"/>
    </source>
</evidence>
<evidence type="ECO:0000313" key="4">
    <source>
        <dbReference type="Proteomes" id="UP000722336"/>
    </source>
</evidence>
<feature type="transmembrane region" description="Helical" evidence="1">
    <location>
        <begin position="177"/>
        <end position="197"/>
    </location>
</feature>
<gene>
    <name evidence="3" type="ORF">KCG44_03190</name>
</gene>
<dbReference type="RefSeq" id="WP_218444157.1">
    <property type="nucleotide sequence ID" value="NZ_JAGSPA010000001.1"/>
</dbReference>
<organism evidence="3 4">
    <name type="scientific">Pacificimonas pallii</name>
    <dbReference type="NCBI Taxonomy" id="2827236"/>
    <lineage>
        <taxon>Bacteria</taxon>
        <taxon>Pseudomonadati</taxon>
        <taxon>Pseudomonadota</taxon>
        <taxon>Alphaproteobacteria</taxon>
        <taxon>Sphingomonadales</taxon>
        <taxon>Sphingosinicellaceae</taxon>
        <taxon>Pacificimonas</taxon>
    </lineage>
</organism>
<feature type="chain" id="PRO_5045089693" description="PEP-CTERM protein-sorting domain-containing protein" evidence="2">
    <location>
        <begin position="21"/>
        <end position="203"/>
    </location>
</feature>
<protein>
    <recommendedName>
        <fullName evidence="5">PEP-CTERM protein-sorting domain-containing protein</fullName>
    </recommendedName>
</protein>
<dbReference type="EMBL" id="JAGSPA010000001">
    <property type="protein sequence ID" value="MBV7255787.1"/>
    <property type="molecule type" value="Genomic_DNA"/>
</dbReference>
<keyword evidence="4" id="KW-1185">Reference proteome</keyword>
<reference evidence="3 4" key="1">
    <citation type="submission" date="2021-04" db="EMBL/GenBank/DDBJ databases">
        <authorList>
            <person name="Pira H."/>
            <person name="Risdian C."/>
            <person name="Wink J."/>
        </authorList>
    </citation>
    <scope>NUCLEOTIDE SEQUENCE [LARGE SCALE GENOMIC DNA]</scope>
    <source>
        <strain evidence="3 4">WHA3</strain>
    </source>
</reference>
<sequence length="203" mass="21048">MNILLKSAIAALVTTCTAQAATAALTTYADRASWQGAAGATIFEDLNAFAADDIQPFDVGPFTVSAVGAFAGDNGIEAYDPNPNDIQQDRNIDGTTYLSLDVDDTVITFTFDSAIFAIAWDQVSTVSNVDINIDGMSANLGSGSFFGIVSDTAFTSFTLTGIDGAFGLDNIEFSNAAAVPAPAAFGLFGLALLGLSAGRRFKR</sequence>